<keyword evidence="1" id="KW-1133">Transmembrane helix</keyword>
<dbReference type="Proteomes" id="UP000730618">
    <property type="component" value="Unassembled WGS sequence"/>
</dbReference>
<organism evidence="2 3">
    <name type="scientific">Paenibacillus allorhizosphaerae</name>
    <dbReference type="NCBI Taxonomy" id="2849866"/>
    <lineage>
        <taxon>Bacteria</taxon>
        <taxon>Bacillati</taxon>
        <taxon>Bacillota</taxon>
        <taxon>Bacilli</taxon>
        <taxon>Bacillales</taxon>
        <taxon>Paenibacillaceae</taxon>
        <taxon>Paenibacillus</taxon>
    </lineage>
</organism>
<evidence type="ECO:0000313" key="3">
    <source>
        <dbReference type="Proteomes" id="UP000730618"/>
    </source>
</evidence>
<proteinExistence type="predicted"/>
<evidence type="ECO:0000313" key="2">
    <source>
        <dbReference type="EMBL" id="CAG7617366.1"/>
    </source>
</evidence>
<reference evidence="2 3" key="1">
    <citation type="submission" date="2021-06" db="EMBL/GenBank/DDBJ databases">
        <authorList>
            <person name="Criscuolo A."/>
        </authorList>
    </citation>
    <scope>NUCLEOTIDE SEQUENCE [LARGE SCALE GENOMIC DNA]</scope>
    <source>
        <strain evidence="3">CIP 111802</strain>
    </source>
</reference>
<sequence length="73" mass="7439">MFVSRVSGGISIAGATIAILKNGTVTGTTVTPVNLNFGSSNTSVMAAKSATGTVTGSPVTVISLIFCFIWWEV</sequence>
<feature type="transmembrane region" description="Helical" evidence="1">
    <location>
        <begin position="50"/>
        <end position="71"/>
    </location>
</feature>
<comment type="caution">
    <text evidence="2">The sequence shown here is derived from an EMBL/GenBank/DDBJ whole genome shotgun (WGS) entry which is preliminary data.</text>
</comment>
<name>A0ABM8VBF5_9BACL</name>
<keyword evidence="1" id="KW-0812">Transmembrane</keyword>
<accession>A0ABM8VBF5</accession>
<gene>
    <name evidence="2" type="ORF">PAECIP111802_00399</name>
</gene>
<evidence type="ECO:0000256" key="1">
    <source>
        <dbReference type="SAM" id="Phobius"/>
    </source>
</evidence>
<protein>
    <submittedName>
        <fullName evidence="2">Uncharacterized protein</fullName>
    </submittedName>
</protein>
<dbReference type="EMBL" id="CAJVCE010000001">
    <property type="protein sequence ID" value="CAG7617366.1"/>
    <property type="molecule type" value="Genomic_DNA"/>
</dbReference>
<keyword evidence="1" id="KW-0472">Membrane</keyword>
<keyword evidence="3" id="KW-1185">Reference proteome</keyword>